<sequence>MDICMDGEECHLENCELNHHNIYYMLKYELDNSAELDNRVSESKPESYEGIVKQFVDSKKLLMEGSADSEIADAISFSHDFQKRPSLDRELVDQKENQDQEMKPVSTFVVKEASCDKSSTTDSISRERSVPNSKAEHRQV</sequence>
<feature type="region of interest" description="Disordered" evidence="1">
    <location>
        <begin position="90"/>
        <end position="140"/>
    </location>
</feature>
<accession>A0AAE1S2G5</accession>
<evidence type="ECO:0000313" key="3">
    <source>
        <dbReference type="Proteomes" id="UP001291623"/>
    </source>
</evidence>
<dbReference type="Proteomes" id="UP001291623">
    <property type="component" value="Unassembled WGS sequence"/>
</dbReference>
<evidence type="ECO:0000313" key="2">
    <source>
        <dbReference type="EMBL" id="KAK4362323.1"/>
    </source>
</evidence>
<comment type="caution">
    <text evidence="2">The sequence shown here is derived from an EMBL/GenBank/DDBJ whole genome shotgun (WGS) entry which is preliminary data.</text>
</comment>
<gene>
    <name evidence="2" type="ORF">RND71_017564</name>
</gene>
<keyword evidence="3" id="KW-1185">Reference proteome</keyword>
<reference evidence="2" key="1">
    <citation type="submission" date="2023-12" db="EMBL/GenBank/DDBJ databases">
        <title>Genome assembly of Anisodus tanguticus.</title>
        <authorList>
            <person name="Wang Y.-J."/>
        </authorList>
    </citation>
    <scope>NUCLEOTIDE SEQUENCE</scope>
    <source>
        <strain evidence="2">KB-2021</strain>
        <tissue evidence="2">Leaf</tissue>
    </source>
</reference>
<organism evidence="2 3">
    <name type="scientific">Anisodus tanguticus</name>
    <dbReference type="NCBI Taxonomy" id="243964"/>
    <lineage>
        <taxon>Eukaryota</taxon>
        <taxon>Viridiplantae</taxon>
        <taxon>Streptophyta</taxon>
        <taxon>Embryophyta</taxon>
        <taxon>Tracheophyta</taxon>
        <taxon>Spermatophyta</taxon>
        <taxon>Magnoliopsida</taxon>
        <taxon>eudicotyledons</taxon>
        <taxon>Gunneridae</taxon>
        <taxon>Pentapetalae</taxon>
        <taxon>asterids</taxon>
        <taxon>lamiids</taxon>
        <taxon>Solanales</taxon>
        <taxon>Solanaceae</taxon>
        <taxon>Solanoideae</taxon>
        <taxon>Hyoscyameae</taxon>
        <taxon>Anisodus</taxon>
    </lineage>
</organism>
<feature type="compositionally biased region" description="Basic and acidic residues" evidence="1">
    <location>
        <begin position="124"/>
        <end position="140"/>
    </location>
</feature>
<dbReference type="AlphaFoldDB" id="A0AAE1S2G5"/>
<evidence type="ECO:0000256" key="1">
    <source>
        <dbReference type="SAM" id="MobiDB-lite"/>
    </source>
</evidence>
<protein>
    <submittedName>
        <fullName evidence="2">Uncharacterized protein</fullName>
    </submittedName>
</protein>
<dbReference type="EMBL" id="JAVYJV010000009">
    <property type="protein sequence ID" value="KAK4362323.1"/>
    <property type="molecule type" value="Genomic_DNA"/>
</dbReference>
<feature type="compositionally biased region" description="Basic and acidic residues" evidence="1">
    <location>
        <begin position="90"/>
        <end position="102"/>
    </location>
</feature>
<name>A0AAE1S2G5_9SOLA</name>
<proteinExistence type="predicted"/>